<evidence type="ECO:0000313" key="5">
    <source>
        <dbReference type="EMBL" id="NHC14633.1"/>
    </source>
</evidence>
<dbReference type="EMBL" id="JAANNP010000008">
    <property type="protein sequence ID" value="NHC14633.1"/>
    <property type="molecule type" value="Genomic_DNA"/>
</dbReference>
<evidence type="ECO:0000256" key="3">
    <source>
        <dbReference type="ARBA" id="ARBA00022741"/>
    </source>
</evidence>
<evidence type="ECO:0000313" key="6">
    <source>
        <dbReference type="Proteomes" id="UP000800981"/>
    </source>
</evidence>
<reference evidence="5 6" key="1">
    <citation type="submission" date="2020-03" db="EMBL/GenBank/DDBJ databases">
        <title>Two novel Motilibacter sp.</title>
        <authorList>
            <person name="Liu S."/>
        </authorList>
    </citation>
    <scope>NUCLEOTIDE SEQUENCE [LARGE SCALE GENOMIC DNA]</scope>
    <source>
        <strain evidence="5 6">E257</strain>
    </source>
</reference>
<dbReference type="InterPro" id="IPR043129">
    <property type="entry name" value="ATPase_NBD"/>
</dbReference>
<dbReference type="RefSeq" id="WP_166282346.1">
    <property type="nucleotide sequence ID" value="NZ_JAANNP010000008.1"/>
</dbReference>
<sequence length="276" mass="27914">MASFPRHRRATALALDLGTSRTRLAAPDGTTLLDEPTLVAFDRRGNAVAAGWAAWRAASAGPARLCRPVRRGRVEEPARAVQLLRLLLAQARVPAPSAVAVGVPAPGRAYDAGVLRAVVASATGADVTVVDSLLAAAAGTEAIAVDDKPELLLDVGAGLVEVGAVGAGYVTASVGAPVGAGDYLDQPETLLRPLCRAVQSVLDGVPPTVAGDLVARPARLVGGGTLLPGLVDGVAAACRLDMHVPPDPRDVVVGGLARCLPAPERTLFGLAGGGRR</sequence>
<dbReference type="Proteomes" id="UP000800981">
    <property type="component" value="Unassembled WGS sequence"/>
</dbReference>
<comment type="caution">
    <text evidence="5">The sequence shown here is derived from an EMBL/GenBank/DDBJ whole genome shotgun (WGS) entry which is preliminary data.</text>
</comment>
<protein>
    <recommendedName>
        <fullName evidence="7">Rod shape-determining protein MreB</fullName>
    </recommendedName>
</protein>
<keyword evidence="4" id="KW-0067">ATP-binding</keyword>
<evidence type="ECO:0000256" key="4">
    <source>
        <dbReference type="ARBA" id="ARBA00022840"/>
    </source>
</evidence>
<keyword evidence="6" id="KW-1185">Reference proteome</keyword>
<dbReference type="SUPFAM" id="SSF53067">
    <property type="entry name" value="Actin-like ATPase domain"/>
    <property type="match status" value="1"/>
</dbReference>
<evidence type="ECO:0008006" key="7">
    <source>
        <dbReference type="Google" id="ProtNLM"/>
    </source>
</evidence>
<gene>
    <name evidence="5" type="ORF">G9H71_12670</name>
</gene>
<proteinExistence type="predicted"/>
<dbReference type="InterPro" id="IPR056546">
    <property type="entry name" value="MreB_MamK-like"/>
</dbReference>
<dbReference type="Pfam" id="PF06723">
    <property type="entry name" value="MreB_Mbl"/>
    <property type="match status" value="2"/>
</dbReference>
<dbReference type="PANTHER" id="PTHR42749">
    <property type="entry name" value="CELL SHAPE-DETERMINING PROTEIN MREB"/>
    <property type="match status" value="1"/>
</dbReference>
<accession>A0ABX0GVU0</accession>
<comment type="subcellular location">
    <subcellularLocation>
        <location evidence="1">Cytoplasm</location>
    </subcellularLocation>
</comment>
<keyword evidence="2" id="KW-0963">Cytoplasm</keyword>
<name>A0ABX0GVU0_9ACTN</name>
<evidence type="ECO:0000256" key="2">
    <source>
        <dbReference type="ARBA" id="ARBA00022490"/>
    </source>
</evidence>
<evidence type="ECO:0000256" key="1">
    <source>
        <dbReference type="ARBA" id="ARBA00004496"/>
    </source>
</evidence>
<keyword evidence="3" id="KW-0547">Nucleotide-binding</keyword>
<dbReference type="PANTHER" id="PTHR42749:SF1">
    <property type="entry name" value="CELL SHAPE-DETERMINING PROTEIN MREB"/>
    <property type="match status" value="1"/>
</dbReference>
<organism evidence="5 6">
    <name type="scientific">Motilibacter deserti</name>
    <dbReference type="NCBI Taxonomy" id="2714956"/>
    <lineage>
        <taxon>Bacteria</taxon>
        <taxon>Bacillati</taxon>
        <taxon>Actinomycetota</taxon>
        <taxon>Actinomycetes</taxon>
        <taxon>Motilibacterales</taxon>
        <taxon>Motilibacteraceae</taxon>
        <taxon>Motilibacter</taxon>
    </lineage>
</organism>
<dbReference type="Gene3D" id="3.30.420.40">
    <property type="match status" value="2"/>
</dbReference>